<feature type="chain" id="PRO_5023813015" evidence="1">
    <location>
        <begin position="20"/>
        <end position="797"/>
    </location>
</feature>
<name>A0A5J6WKC9_MORMI</name>
<keyword evidence="3" id="KW-1185">Reference proteome</keyword>
<dbReference type="KEGG" id="mmaa:FR932_02970"/>
<organism evidence="2 3">
    <name type="scientific">Moritella marina ATCC 15381</name>
    <dbReference type="NCBI Taxonomy" id="1202962"/>
    <lineage>
        <taxon>Bacteria</taxon>
        <taxon>Pseudomonadati</taxon>
        <taxon>Pseudomonadota</taxon>
        <taxon>Gammaproteobacteria</taxon>
        <taxon>Alteromonadales</taxon>
        <taxon>Moritellaceae</taxon>
        <taxon>Moritella</taxon>
    </lineage>
</organism>
<dbReference type="InterPro" id="IPR010706">
    <property type="entry name" value="Fatty_acid_cis-trans_isomerase"/>
</dbReference>
<dbReference type="RefSeq" id="WP_019443065.1">
    <property type="nucleotide sequence ID" value="NZ_ALOE01000039.1"/>
</dbReference>
<evidence type="ECO:0000313" key="2">
    <source>
        <dbReference type="EMBL" id="QFI36872.1"/>
    </source>
</evidence>
<dbReference type="EMBL" id="CP044399">
    <property type="protein sequence ID" value="QFI36872.1"/>
    <property type="molecule type" value="Genomic_DNA"/>
</dbReference>
<protein>
    <submittedName>
        <fullName evidence="2">Fatty acid cis/trans isomerase</fullName>
    </submittedName>
</protein>
<sequence>MSRSVFVVLFVLLSGCAAAVVANYDVMYGTEEVQERTVSPKTPQAATYLNEVQPLLNQRCVVCHGCYDAPCQLKLTSPEGIERGLSKSLIHSGSRLLAIPPTRLYEDATSTQAWREQGFSAVLNERKQVEEANLMASVLYRSLALKQHDTSRNELSGESVSAKVLPESYDFSLNREQQCSAIGEFDDYALQHPEGGMPYGLPALSNREFKLLTSWLSGGAKMAPLPALSAEHLAKVTHWEQWLNKSTLKSQLVSRYIYEHLFLSHLYFSELDTTYFKLVRSKTPPGMPIEIIATRRPYDDPKTARVYYRLQRERETILAKTHLPYALNPARMATFKEIFEQPQYEVDSLPSYKPQVASNPFITFEAIPAQSRYQFMLQEAQNTIMGFIKGPVCRGQIAVNVIDDHFWVFFVTRKAQAGLNSDNFLSEQKAHLRLPAESESNAGVVVTWYQYSQAQKEYLQAKKRKVNQLFNQESLLDLHLVWNGDNLTSTSQNPQGNDNAALTIFRHFDSATVVKGLVGQAPKTAWLIDYPLLERIHYLLVAGFDVYGNVGHQLNTRLYMDFLRMEAEFNFLNLLPKEIRQQEHDYWYRDEGINLKQYLEESDHFVGKDSNIYYQTQDHKLELFGLLKQHLAKVLPTQYALAQEGTPAKEVALMQVLMALVGKPVNQLPETAILLVSDGDKKRVYSLVKNVAHSNMSSLLDEESNLLPAEDTLTVVSGIIGDYPSVYLTVDAAQLPTFVARLAAMQTATDYSAWLDDYGVRRSDPRFWPHSDTIQTLNQQLQPINAGLLDYNRLQNR</sequence>
<dbReference type="OrthoDB" id="9809746at2"/>
<keyword evidence="1" id="KW-0732">Signal</keyword>
<proteinExistence type="predicted"/>
<dbReference type="AlphaFoldDB" id="A0A5J6WKC9"/>
<evidence type="ECO:0000256" key="1">
    <source>
        <dbReference type="SAM" id="SignalP"/>
    </source>
</evidence>
<dbReference type="PROSITE" id="PS51257">
    <property type="entry name" value="PROKAR_LIPOPROTEIN"/>
    <property type="match status" value="1"/>
</dbReference>
<evidence type="ECO:0000313" key="3">
    <source>
        <dbReference type="Proteomes" id="UP000327424"/>
    </source>
</evidence>
<feature type="signal peptide" evidence="1">
    <location>
        <begin position="1"/>
        <end position="19"/>
    </location>
</feature>
<keyword evidence="2" id="KW-0413">Isomerase</keyword>
<reference evidence="2 3" key="1">
    <citation type="submission" date="2019-09" db="EMBL/GenBank/DDBJ databases">
        <title>Hybrid Assembly of the complete Genome of the Deep-Sea Bacterium Moritella marina from long Nanopore and Illumina reads.</title>
        <authorList>
            <person name="Magin S."/>
            <person name="Georgoulis A."/>
            <person name="Papadimitriou K."/>
            <person name="Iliakis G."/>
            <person name="Vorgias C.E."/>
        </authorList>
    </citation>
    <scope>NUCLEOTIDE SEQUENCE [LARGE SCALE GENOMIC DNA]</scope>
    <source>
        <strain evidence="2 3">MP-1</strain>
    </source>
</reference>
<accession>A0A5J6WKC9</accession>
<dbReference type="GO" id="GO:0016853">
    <property type="term" value="F:isomerase activity"/>
    <property type="evidence" value="ECO:0007669"/>
    <property type="project" value="UniProtKB-KW"/>
</dbReference>
<dbReference type="Proteomes" id="UP000327424">
    <property type="component" value="Chromosome"/>
</dbReference>
<dbReference type="Pfam" id="PF06934">
    <property type="entry name" value="CTI"/>
    <property type="match status" value="1"/>
</dbReference>
<gene>
    <name evidence="2" type="ORF">FR932_02970</name>
</gene>